<proteinExistence type="predicted"/>
<evidence type="ECO:0000256" key="2">
    <source>
        <dbReference type="ARBA" id="ARBA00022777"/>
    </source>
</evidence>
<comment type="caution">
    <text evidence="4">The sequence shown here is derived from an EMBL/GenBank/DDBJ whole genome shotgun (WGS) entry which is preliminary data.</text>
</comment>
<dbReference type="PANTHER" id="PTHR42774">
    <property type="entry name" value="PHOSPHOTRANSFERASE SYSTEM TRANSPORT PROTEIN"/>
    <property type="match status" value="1"/>
</dbReference>
<dbReference type="PROSITE" id="PS00584">
    <property type="entry name" value="PFKB_KINASES_2"/>
    <property type="match status" value="1"/>
</dbReference>
<name>A0A2U1Q4V8_ARTAN</name>
<dbReference type="STRING" id="35608.A0A2U1Q4V8"/>
<reference evidence="4 5" key="1">
    <citation type="journal article" date="2018" name="Mol. Plant">
        <title>The genome of Artemisia annua provides insight into the evolution of Asteraceae family and artemisinin biosynthesis.</title>
        <authorList>
            <person name="Shen Q."/>
            <person name="Zhang L."/>
            <person name="Liao Z."/>
            <person name="Wang S."/>
            <person name="Yan T."/>
            <person name="Shi P."/>
            <person name="Liu M."/>
            <person name="Fu X."/>
            <person name="Pan Q."/>
            <person name="Wang Y."/>
            <person name="Lv Z."/>
            <person name="Lu X."/>
            <person name="Zhang F."/>
            <person name="Jiang W."/>
            <person name="Ma Y."/>
            <person name="Chen M."/>
            <person name="Hao X."/>
            <person name="Li L."/>
            <person name="Tang Y."/>
            <person name="Lv G."/>
            <person name="Zhou Y."/>
            <person name="Sun X."/>
            <person name="Brodelius P.E."/>
            <person name="Rose J.K.C."/>
            <person name="Tang K."/>
        </authorList>
    </citation>
    <scope>NUCLEOTIDE SEQUENCE [LARGE SCALE GENOMIC DNA]</scope>
    <source>
        <strain evidence="5">cv. Huhao1</strain>
        <tissue evidence="4">Leaf</tissue>
    </source>
</reference>
<dbReference type="Proteomes" id="UP000245207">
    <property type="component" value="Unassembled WGS sequence"/>
</dbReference>
<feature type="domain" description="Carbohydrate kinase PfkB" evidence="3">
    <location>
        <begin position="14"/>
        <end position="64"/>
    </location>
</feature>
<dbReference type="AlphaFoldDB" id="A0A2U1Q4V8"/>
<organism evidence="4 5">
    <name type="scientific">Artemisia annua</name>
    <name type="common">Sweet wormwood</name>
    <dbReference type="NCBI Taxonomy" id="35608"/>
    <lineage>
        <taxon>Eukaryota</taxon>
        <taxon>Viridiplantae</taxon>
        <taxon>Streptophyta</taxon>
        <taxon>Embryophyta</taxon>
        <taxon>Tracheophyta</taxon>
        <taxon>Spermatophyta</taxon>
        <taxon>Magnoliopsida</taxon>
        <taxon>eudicotyledons</taxon>
        <taxon>Gunneridae</taxon>
        <taxon>Pentapetalae</taxon>
        <taxon>asterids</taxon>
        <taxon>campanulids</taxon>
        <taxon>Asterales</taxon>
        <taxon>Asteraceae</taxon>
        <taxon>Asteroideae</taxon>
        <taxon>Anthemideae</taxon>
        <taxon>Artemisiinae</taxon>
        <taxon>Artemisia</taxon>
    </lineage>
</organism>
<accession>A0A2U1Q4V8</accession>
<keyword evidence="2 4" id="KW-0418">Kinase</keyword>
<gene>
    <name evidence="4" type="ORF">CTI12_AA076250</name>
</gene>
<dbReference type="GO" id="GO:0016301">
    <property type="term" value="F:kinase activity"/>
    <property type="evidence" value="ECO:0007669"/>
    <property type="project" value="UniProtKB-KW"/>
</dbReference>
<dbReference type="Gene3D" id="3.40.1190.20">
    <property type="match status" value="1"/>
</dbReference>
<dbReference type="Pfam" id="PF00294">
    <property type="entry name" value="PfkB"/>
    <property type="match status" value="1"/>
</dbReference>
<evidence type="ECO:0000313" key="5">
    <source>
        <dbReference type="Proteomes" id="UP000245207"/>
    </source>
</evidence>
<dbReference type="InterPro" id="IPR002173">
    <property type="entry name" value="Carboh/pur_kinase_PfkB_CS"/>
</dbReference>
<dbReference type="EMBL" id="PKPP01000417">
    <property type="protein sequence ID" value="PWA93017.1"/>
    <property type="molecule type" value="Genomic_DNA"/>
</dbReference>
<evidence type="ECO:0000313" key="4">
    <source>
        <dbReference type="EMBL" id="PWA93017.1"/>
    </source>
</evidence>
<keyword evidence="1" id="KW-0808">Transferase</keyword>
<dbReference type="PANTHER" id="PTHR42774:SF3">
    <property type="entry name" value="KETOHEXOKINASE"/>
    <property type="match status" value="1"/>
</dbReference>
<keyword evidence="5" id="KW-1185">Reference proteome</keyword>
<dbReference type="InterPro" id="IPR052562">
    <property type="entry name" value="Ketohexokinase-related"/>
</dbReference>
<dbReference type="InterPro" id="IPR029056">
    <property type="entry name" value="Ribokinase-like"/>
</dbReference>
<protein>
    <submittedName>
        <fullName evidence="4">Ribokinase, Carbohydrate kinase PfkB, Ribokinase-like protein</fullName>
    </submittedName>
</protein>
<evidence type="ECO:0000259" key="3">
    <source>
        <dbReference type="Pfam" id="PF00294"/>
    </source>
</evidence>
<evidence type="ECO:0000256" key="1">
    <source>
        <dbReference type="ARBA" id="ARBA00022679"/>
    </source>
</evidence>
<dbReference type="InterPro" id="IPR011611">
    <property type="entry name" value="PfkB_dom"/>
</dbReference>
<sequence length="162" mass="18332">MYPETVHITTDYMVEDTTGAGDAFIGAILYAICTNLPPEQMLPFAAQVATISCRDLGARTGLPHISDPRLAPFLGILINKYCFDIQVMNRVYNLPMNDETQLAMVHNQMLQNNLLVADALHNLEQQWEQVHHFSQFRTTTADAIVIKKVMETDEIMVLLQHM</sequence>
<dbReference type="SUPFAM" id="SSF53613">
    <property type="entry name" value="Ribokinase-like"/>
    <property type="match status" value="1"/>
</dbReference>
<dbReference type="OrthoDB" id="204058at2759"/>